<organism evidence="10 11">
    <name type="scientific">Pseudonocardia nematodicida</name>
    <dbReference type="NCBI Taxonomy" id="1206997"/>
    <lineage>
        <taxon>Bacteria</taxon>
        <taxon>Bacillati</taxon>
        <taxon>Actinomycetota</taxon>
        <taxon>Actinomycetes</taxon>
        <taxon>Pseudonocardiales</taxon>
        <taxon>Pseudonocardiaceae</taxon>
        <taxon>Pseudonocardia</taxon>
    </lineage>
</organism>
<evidence type="ECO:0000256" key="5">
    <source>
        <dbReference type="ARBA" id="ARBA00022692"/>
    </source>
</evidence>
<evidence type="ECO:0000256" key="4">
    <source>
        <dbReference type="ARBA" id="ARBA00022475"/>
    </source>
</evidence>
<dbReference type="InterPro" id="IPR011606">
    <property type="entry name" value="Brnchd-chn_aa_trnsp_permease"/>
</dbReference>
<feature type="transmembrane region" description="Helical" evidence="9">
    <location>
        <begin position="195"/>
        <end position="221"/>
    </location>
</feature>
<evidence type="ECO:0000256" key="2">
    <source>
        <dbReference type="ARBA" id="ARBA00010735"/>
    </source>
</evidence>
<dbReference type="Proteomes" id="UP001494902">
    <property type="component" value="Unassembled WGS sequence"/>
</dbReference>
<keyword evidence="11" id="KW-1185">Reference proteome</keyword>
<proteinExistence type="inferred from homology"/>
<feature type="transmembrane region" description="Helical" evidence="9">
    <location>
        <begin position="20"/>
        <end position="41"/>
    </location>
</feature>
<evidence type="ECO:0000256" key="6">
    <source>
        <dbReference type="ARBA" id="ARBA00022989"/>
    </source>
</evidence>
<comment type="similarity">
    <text evidence="2">Belongs to the AzlC family.</text>
</comment>
<evidence type="ECO:0000256" key="7">
    <source>
        <dbReference type="ARBA" id="ARBA00023136"/>
    </source>
</evidence>
<feature type="transmembrane region" description="Helical" evidence="9">
    <location>
        <begin position="61"/>
        <end position="83"/>
    </location>
</feature>
<feature type="compositionally biased region" description="Low complexity" evidence="8">
    <location>
        <begin position="281"/>
        <end position="295"/>
    </location>
</feature>
<dbReference type="Pfam" id="PF03591">
    <property type="entry name" value="AzlC"/>
    <property type="match status" value="1"/>
</dbReference>
<accession>A0ABV1K662</accession>
<comment type="caution">
    <text evidence="10">The sequence shown here is derived from an EMBL/GenBank/DDBJ whole genome shotgun (WGS) entry which is preliminary data.</text>
</comment>
<evidence type="ECO:0000256" key="1">
    <source>
        <dbReference type="ARBA" id="ARBA00004651"/>
    </source>
</evidence>
<dbReference type="PANTHER" id="PTHR34979">
    <property type="entry name" value="INNER MEMBRANE PROTEIN YGAZ"/>
    <property type="match status" value="1"/>
</dbReference>
<feature type="compositionally biased region" description="Basic and acidic residues" evidence="8">
    <location>
        <begin position="268"/>
        <end position="280"/>
    </location>
</feature>
<dbReference type="EMBL" id="JBEDNQ010000002">
    <property type="protein sequence ID" value="MEQ3549957.1"/>
    <property type="molecule type" value="Genomic_DNA"/>
</dbReference>
<evidence type="ECO:0000313" key="10">
    <source>
        <dbReference type="EMBL" id="MEQ3549957.1"/>
    </source>
</evidence>
<name>A0ABV1K662_9PSEU</name>
<keyword evidence="5 9" id="KW-0812">Transmembrane</keyword>
<gene>
    <name evidence="10" type="ORF">WIS52_05700</name>
</gene>
<evidence type="ECO:0000256" key="3">
    <source>
        <dbReference type="ARBA" id="ARBA00022448"/>
    </source>
</evidence>
<keyword evidence="4" id="KW-1003">Cell membrane</keyword>
<keyword evidence="3" id="KW-0813">Transport</keyword>
<feature type="region of interest" description="Disordered" evidence="8">
    <location>
        <begin position="249"/>
        <end position="295"/>
    </location>
</feature>
<keyword evidence="7 9" id="KW-0472">Membrane</keyword>
<feature type="transmembrane region" description="Helical" evidence="9">
    <location>
        <begin position="165"/>
        <end position="183"/>
    </location>
</feature>
<evidence type="ECO:0000256" key="9">
    <source>
        <dbReference type="SAM" id="Phobius"/>
    </source>
</evidence>
<dbReference type="PANTHER" id="PTHR34979:SF1">
    <property type="entry name" value="INNER MEMBRANE PROTEIN YGAZ"/>
    <property type="match status" value="1"/>
</dbReference>
<evidence type="ECO:0000256" key="8">
    <source>
        <dbReference type="SAM" id="MobiDB-lite"/>
    </source>
</evidence>
<evidence type="ECO:0000313" key="11">
    <source>
        <dbReference type="Proteomes" id="UP001494902"/>
    </source>
</evidence>
<feature type="transmembrane region" description="Helical" evidence="9">
    <location>
        <begin position="139"/>
        <end position="159"/>
    </location>
</feature>
<comment type="subcellular location">
    <subcellularLocation>
        <location evidence="1">Cell membrane</location>
        <topology evidence="1">Multi-pass membrane protein</topology>
    </subcellularLocation>
</comment>
<reference evidence="10 11" key="1">
    <citation type="submission" date="2024-03" db="EMBL/GenBank/DDBJ databases">
        <title>Draft genome sequence of Pseudonocardia nematodicida JCM 31783.</title>
        <authorList>
            <person name="Butdee W."/>
            <person name="Duangmal K."/>
        </authorList>
    </citation>
    <scope>NUCLEOTIDE SEQUENCE [LARGE SCALE GENOMIC DNA]</scope>
    <source>
        <strain evidence="10 11">JCM 31783</strain>
    </source>
</reference>
<sequence length="295" mass="29696">MRSVQRTRRAETRADLRDAVTISVAVGVVGVSFGALAPTAGLSPAMTIAMSVLLFAGGAQLLVTGVLAAGGGIWAAVAAALLVNLRHLPYGFALARHLPRGWRRVPAAHVVTDEMAAFVLARTDGEPGRAWRAFRILGVLKYGCWQAGTVAGLLLGAVVPDPSAFGLDAAFPAVLLALLVPTLRAADARRVGTGAAAVSLTCAPFLPAGIPVLAGMAGLALAGRSRTSAGTAEGRTPAVAGYTAASERVEAVGERNPPAADDAAAPGRAEEPDGHDRSRCGADAGEGSASDGGAR</sequence>
<feature type="compositionally biased region" description="Low complexity" evidence="8">
    <location>
        <begin position="257"/>
        <end position="267"/>
    </location>
</feature>
<dbReference type="RefSeq" id="WP_349297048.1">
    <property type="nucleotide sequence ID" value="NZ_JBEDNQ010000002.1"/>
</dbReference>
<keyword evidence="6 9" id="KW-1133">Transmembrane helix</keyword>
<protein>
    <submittedName>
        <fullName evidence="10">AzlC family ABC transporter permease</fullName>
    </submittedName>
</protein>